<dbReference type="InterPro" id="IPR011989">
    <property type="entry name" value="ARM-like"/>
</dbReference>
<dbReference type="Proteomes" id="UP001460270">
    <property type="component" value="Unassembled WGS sequence"/>
</dbReference>
<feature type="compositionally biased region" description="Low complexity" evidence="2">
    <location>
        <begin position="200"/>
        <end position="218"/>
    </location>
</feature>
<gene>
    <name evidence="4" type="ORF">WMY93_001596</name>
</gene>
<feature type="compositionally biased region" description="Low complexity" evidence="2">
    <location>
        <begin position="668"/>
        <end position="677"/>
    </location>
</feature>
<feature type="repeat" description="ARM" evidence="1">
    <location>
        <begin position="117"/>
        <end position="161"/>
    </location>
</feature>
<feature type="region of interest" description="Disordered" evidence="2">
    <location>
        <begin position="177"/>
        <end position="218"/>
    </location>
</feature>
<name>A0AAW0PZP7_9GOBI</name>
<feature type="compositionally biased region" description="Basic and acidic residues" evidence="2">
    <location>
        <begin position="877"/>
        <end position="896"/>
    </location>
</feature>
<comment type="caution">
    <text evidence="4">The sequence shown here is derived from an EMBL/GenBank/DDBJ whole genome shotgun (WGS) entry which is preliminary data.</text>
</comment>
<dbReference type="PROSITE" id="PS50176">
    <property type="entry name" value="ARM_REPEAT"/>
    <property type="match status" value="1"/>
</dbReference>
<feature type="domain" description="ARMC5-like ARM-repeats" evidence="3">
    <location>
        <begin position="239"/>
        <end position="451"/>
    </location>
</feature>
<dbReference type="SMART" id="SM00185">
    <property type="entry name" value="ARM"/>
    <property type="match status" value="3"/>
</dbReference>
<dbReference type="GO" id="GO:0009653">
    <property type="term" value="P:anatomical structure morphogenesis"/>
    <property type="evidence" value="ECO:0007669"/>
    <property type="project" value="TreeGrafter"/>
</dbReference>
<evidence type="ECO:0000313" key="5">
    <source>
        <dbReference type="Proteomes" id="UP001460270"/>
    </source>
</evidence>
<dbReference type="SUPFAM" id="SSF48371">
    <property type="entry name" value="ARM repeat"/>
    <property type="match status" value="1"/>
</dbReference>
<dbReference type="Gene3D" id="1.25.10.10">
    <property type="entry name" value="Leucine-rich Repeat Variant"/>
    <property type="match status" value="2"/>
</dbReference>
<organism evidence="4 5">
    <name type="scientific">Mugilogobius chulae</name>
    <name type="common">yellowstripe goby</name>
    <dbReference type="NCBI Taxonomy" id="88201"/>
    <lineage>
        <taxon>Eukaryota</taxon>
        <taxon>Metazoa</taxon>
        <taxon>Chordata</taxon>
        <taxon>Craniata</taxon>
        <taxon>Vertebrata</taxon>
        <taxon>Euteleostomi</taxon>
        <taxon>Actinopterygii</taxon>
        <taxon>Neopterygii</taxon>
        <taxon>Teleostei</taxon>
        <taxon>Neoteleostei</taxon>
        <taxon>Acanthomorphata</taxon>
        <taxon>Gobiaria</taxon>
        <taxon>Gobiiformes</taxon>
        <taxon>Gobioidei</taxon>
        <taxon>Gobiidae</taxon>
        <taxon>Gobionellinae</taxon>
        <taxon>Mugilogobius</taxon>
    </lineage>
</organism>
<evidence type="ECO:0000256" key="2">
    <source>
        <dbReference type="SAM" id="MobiDB-lite"/>
    </source>
</evidence>
<proteinExistence type="predicted"/>
<sequence length="902" mass="96200">MSSVSGGDRKLKPSSSKDPELSLTWCISKLSKKPDSSRDQDKRARMAQWRALVAIRTHHIKGHRSSISRFRREGGLALLLELLKQTDCSRKTLDLGLSILGNCCTERETCAQVRKLDGISTIVDIMKRQVALVSVQNRAARALGNLAMDPESSAQIHTAGGVPLLLLCLSQSSSGFSPSSPRSSSGASTAPSSPSPPATPDSSITTSTTSTSSSSGSSFSVSSSTLSALSSSPSLLLDDSSPALECAQSAAARLLYLCDSSCHRAALLSQGAITSLAPLVAPEFPSALRRAALRALHELTRGCGVECARQVARSGVLTQLGALATGEGEEEKEEEKAMQELALKSLANVCAQGCLRPLVGSLGVIRRFCEEVKKDALKSSVFLKALCLCCKEAVNRAKVKDCGRPGAAHRIHSARTREHPLSRLAIWACVDFVFDEVAMETLQDLGLVSVLVERLVKLCKGSQLPPADVPKDCLDSFDFPPPEEKKGALCSSSFLSLSCAHVSARPQVPSAFSFLLYACLHDMCVILSHLPQSTLQRVLSCPFSPRSLLLHLGVVRVHVQELRECAERIRRESIFLRGSSGLMRLPSHVTSILAVIHVNPHDFGQKRTAVDWSWCTRHFTRNSDTSRTELASSWLLSEGLISSEGDLLDSSSTVESDWSVLQLSSPQTPNSCASTSSPAPPAPPATSSICHKPPAVSPASSSTTPKTQDSTSTPKTQDSSSTPKTQDSSALHLKTKTLPPHLNTRLLLLQPKTQDSSSTPKPKTPPPHLKPKTPPLLLPPPGVVSPVPPGALDPGVPAAPAPVALLSRPGPSAALVNSGVMSGLILYLTTHPDPSARCFRLLLRLSENPNCLQALVRSGAAGMFQYQLCGGGEGEEREERGQERSRSKGRARESRPKSASSV</sequence>
<feature type="region of interest" description="Disordered" evidence="2">
    <location>
        <begin position="870"/>
        <end position="902"/>
    </location>
</feature>
<feature type="domain" description="ARMC5-like ARM-repeats" evidence="3">
    <location>
        <begin position="91"/>
        <end position="174"/>
    </location>
</feature>
<feature type="compositionally biased region" description="Low complexity" evidence="2">
    <location>
        <begin position="685"/>
        <end position="705"/>
    </location>
</feature>
<dbReference type="AlphaFoldDB" id="A0AAW0PZP7"/>
<dbReference type="InterPro" id="IPR055445">
    <property type="entry name" value="ARM_ARMC5"/>
</dbReference>
<reference evidence="5" key="1">
    <citation type="submission" date="2024-04" db="EMBL/GenBank/DDBJ databases">
        <title>Salinicola lusitanus LLJ914,a marine bacterium isolated from the Okinawa Trough.</title>
        <authorList>
            <person name="Li J."/>
        </authorList>
    </citation>
    <scope>NUCLEOTIDE SEQUENCE [LARGE SCALE GENOMIC DNA]</scope>
</reference>
<dbReference type="Pfam" id="PF24768">
    <property type="entry name" value="ARM_ARMC5"/>
    <property type="match status" value="2"/>
</dbReference>
<evidence type="ECO:0000259" key="3">
    <source>
        <dbReference type="Pfam" id="PF24768"/>
    </source>
</evidence>
<evidence type="ECO:0000256" key="1">
    <source>
        <dbReference type="PROSITE-ProRule" id="PRU00259"/>
    </source>
</evidence>
<accession>A0AAW0PZP7</accession>
<keyword evidence="5" id="KW-1185">Reference proteome</keyword>
<feature type="region of interest" description="Disordered" evidence="2">
    <location>
        <begin position="661"/>
        <end position="788"/>
    </location>
</feature>
<protein>
    <recommendedName>
        <fullName evidence="3">ARMC5-like ARM-repeats domain-containing protein</fullName>
    </recommendedName>
</protein>
<evidence type="ECO:0000313" key="4">
    <source>
        <dbReference type="EMBL" id="KAK7938270.1"/>
    </source>
</evidence>
<dbReference type="PANTHER" id="PTHR23312:SF8">
    <property type="entry name" value="ARMADILLO REPEAT-CONTAINING PROTEIN 5"/>
    <property type="match status" value="1"/>
</dbReference>
<feature type="compositionally biased region" description="Low complexity" evidence="2">
    <location>
        <begin position="177"/>
        <end position="192"/>
    </location>
</feature>
<feature type="compositionally biased region" description="Low complexity" evidence="2">
    <location>
        <begin position="738"/>
        <end position="761"/>
    </location>
</feature>
<feature type="compositionally biased region" description="Pro residues" evidence="2">
    <location>
        <begin position="762"/>
        <end position="788"/>
    </location>
</feature>
<dbReference type="EMBL" id="JBBPFD010000002">
    <property type="protein sequence ID" value="KAK7938270.1"/>
    <property type="molecule type" value="Genomic_DNA"/>
</dbReference>
<dbReference type="InterPro" id="IPR016024">
    <property type="entry name" value="ARM-type_fold"/>
</dbReference>
<dbReference type="PANTHER" id="PTHR23312">
    <property type="entry name" value="ARMC5 ARMADILLO REPEAT-CONTAINING -RELATED"/>
    <property type="match status" value="1"/>
</dbReference>
<feature type="compositionally biased region" description="Polar residues" evidence="2">
    <location>
        <begin position="706"/>
        <end position="729"/>
    </location>
</feature>
<dbReference type="InterPro" id="IPR000225">
    <property type="entry name" value="Armadillo"/>
</dbReference>
<dbReference type="GO" id="GO:0005829">
    <property type="term" value="C:cytosol"/>
    <property type="evidence" value="ECO:0007669"/>
    <property type="project" value="TreeGrafter"/>
</dbReference>